<feature type="region of interest" description="Disordered" evidence="1">
    <location>
        <begin position="25"/>
        <end position="44"/>
    </location>
</feature>
<reference evidence="5" key="2">
    <citation type="submission" date="2018-06" db="EMBL/GenBank/DDBJ databases">
        <title>Genome sequence of Rhodanobacteraceae bacterium strain Dysh456.</title>
        <authorList>
            <person name="Fukui M."/>
        </authorList>
    </citation>
    <scope>NUCLEOTIDE SEQUENCE [LARGE SCALE GENOMIC DNA]</scope>
    <source>
        <strain evidence="5">Dysh456</strain>
    </source>
</reference>
<dbReference type="CDD" id="cd16894">
    <property type="entry name" value="MltD-like"/>
    <property type="match status" value="1"/>
</dbReference>
<evidence type="ECO:0000313" key="5">
    <source>
        <dbReference type="Proteomes" id="UP000270530"/>
    </source>
</evidence>
<keyword evidence="2" id="KW-0732">Signal</keyword>
<dbReference type="OrthoDB" id="9815002at2"/>
<organism evidence="4 5">
    <name type="scientific">Aerosticca soli</name>
    <dbReference type="NCBI Taxonomy" id="2010829"/>
    <lineage>
        <taxon>Bacteria</taxon>
        <taxon>Pseudomonadati</taxon>
        <taxon>Pseudomonadota</taxon>
        <taxon>Gammaproteobacteria</taxon>
        <taxon>Lysobacterales</taxon>
        <taxon>Rhodanobacteraceae</taxon>
        <taxon>Aerosticca</taxon>
    </lineage>
</organism>
<keyword evidence="5" id="KW-1185">Reference proteome</keyword>
<evidence type="ECO:0000259" key="3">
    <source>
        <dbReference type="PROSITE" id="PS51782"/>
    </source>
</evidence>
<feature type="domain" description="LysM" evidence="3">
    <location>
        <begin position="335"/>
        <end position="378"/>
    </location>
</feature>
<dbReference type="EMBL" id="AP018560">
    <property type="protein sequence ID" value="BBD79838.1"/>
    <property type="molecule type" value="Genomic_DNA"/>
</dbReference>
<dbReference type="PANTHER" id="PTHR33734:SF22">
    <property type="entry name" value="MEMBRANE-BOUND LYTIC MUREIN TRANSGLYCOSYLASE D"/>
    <property type="match status" value="1"/>
</dbReference>
<dbReference type="InterPro" id="IPR023346">
    <property type="entry name" value="Lysozyme-like_dom_sf"/>
</dbReference>
<dbReference type="GO" id="GO:0008932">
    <property type="term" value="F:lytic endotransglycosylase activity"/>
    <property type="evidence" value="ECO:0007669"/>
    <property type="project" value="TreeGrafter"/>
</dbReference>
<dbReference type="SUPFAM" id="SSF54106">
    <property type="entry name" value="LysM domain"/>
    <property type="match status" value="1"/>
</dbReference>
<dbReference type="Pfam" id="PF01476">
    <property type="entry name" value="LysM"/>
    <property type="match status" value="1"/>
</dbReference>
<accession>A0A2Z6E5P4</accession>
<dbReference type="KEGG" id="rbd:ALSL_1179"/>
<dbReference type="InterPro" id="IPR018392">
    <property type="entry name" value="LysM"/>
</dbReference>
<feature type="signal peptide" evidence="2">
    <location>
        <begin position="1"/>
        <end position="28"/>
    </location>
</feature>
<dbReference type="InterPro" id="IPR036779">
    <property type="entry name" value="LysM_dom_sf"/>
</dbReference>
<evidence type="ECO:0000256" key="2">
    <source>
        <dbReference type="SAM" id="SignalP"/>
    </source>
</evidence>
<dbReference type="SMART" id="SM00257">
    <property type="entry name" value="LysM"/>
    <property type="match status" value="1"/>
</dbReference>
<dbReference type="CDD" id="cd00118">
    <property type="entry name" value="LysM"/>
    <property type="match status" value="1"/>
</dbReference>
<dbReference type="PROSITE" id="PS51782">
    <property type="entry name" value="LYSM"/>
    <property type="match status" value="1"/>
</dbReference>
<sequence>MKAAPLARRGLAVALTALLAACATPPMTRPGTPPKPTELSSLTLPAAPPAQPDFWVDLRESFAMPDCDADPAILAWAQRYTRDTDAFEARLTEALPQLAYAQQIAAAQGVAGEFALLPWVESGFRANAAPTRRGRPAGAWQIMPSSARRMGLAVDASRDGRLDMAAATEAVMGLLKRYHERFGDWRLADYAYNAGESSISRLLPRGTTPPAEPALPELAVRAGTREHLAKLLAVACVIREPVRFGVRLPALSPQQRLVAIRLDASPTLGAVAARTGLSEAALHALNPAYHPAHGPGQRLLLPAFAAARLSSSSEPSPTSQDTATAAATAVASGPATHTVAPGETLWHIARQHALDIADLARLNHLDDAGLRPGQVLRLAQ</sequence>
<proteinExistence type="predicted"/>
<dbReference type="Pfam" id="PF01464">
    <property type="entry name" value="SLT"/>
    <property type="match status" value="1"/>
</dbReference>
<dbReference type="InterPro" id="IPR008258">
    <property type="entry name" value="Transglycosylase_SLT_dom_1"/>
</dbReference>
<dbReference type="RefSeq" id="WP_126537328.1">
    <property type="nucleotide sequence ID" value="NZ_AP018560.1"/>
</dbReference>
<dbReference type="Proteomes" id="UP000270530">
    <property type="component" value="Chromosome"/>
</dbReference>
<evidence type="ECO:0000313" key="4">
    <source>
        <dbReference type="EMBL" id="BBD79838.1"/>
    </source>
</evidence>
<dbReference type="AlphaFoldDB" id="A0A2Z6E5P4"/>
<name>A0A2Z6E5P4_9GAMM</name>
<protein>
    <submittedName>
        <fullName evidence="4">Membrane-bound lytic murein transglycosylase D</fullName>
    </submittedName>
</protein>
<feature type="chain" id="PRO_5016454457" evidence="2">
    <location>
        <begin position="29"/>
        <end position="380"/>
    </location>
</feature>
<dbReference type="PROSITE" id="PS51257">
    <property type="entry name" value="PROKAR_LIPOPROTEIN"/>
    <property type="match status" value="1"/>
</dbReference>
<gene>
    <name evidence="4" type="ORF">ALSL_1179</name>
</gene>
<dbReference type="Gene3D" id="3.10.350.10">
    <property type="entry name" value="LysM domain"/>
    <property type="match status" value="1"/>
</dbReference>
<dbReference type="Gene3D" id="1.10.530.10">
    <property type="match status" value="1"/>
</dbReference>
<dbReference type="SUPFAM" id="SSF53955">
    <property type="entry name" value="Lysozyme-like"/>
    <property type="match status" value="1"/>
</dbReference>
<feature type="compositionally biased region" description="Pro residues" evidence="1">
    <location>
        <begin position="27"/>
        <end position="36"/>
    </location>
</feature>
<reference evidence="5" key="1">
    <citation type="submission" date="2018-04" db="EMBL/GenBank/DDBJ databases">
        <authorList>
            <person name="Watanabe M."/>
            <person name="Kojima H."/>
        </authorList>
    </citation>
    <scope>NUCLEOTIDE SEQUENCE [LARGE SCALE GENOMIC DNA]</scope>
    <source>
        <strain evidence="5">Dysh456</strain>
    </source>
</reference>
<evidence type="ECO:0000256" key="1">
    <source>
        <dbReference type="SAM" id="MobiDB-lite"/>
    </source>
</evidence>
<dbReference type="PANTHER" id="PTHR33734">
    <property type="entry name" value="LYSM DOMAIN-CONTAINING GPI-ANCHORED PROTEIN 2"/>
    <property type="match status" value="1"/>
</dbReference>